<dbReference type="OrthoDB" id="3039677at2759"/>
<name>A0A9Q3GD11_9BASI</name>
<protein>
    <submittedName>
        <fullName evidence="2">Uncharacterized protein</fullName>
    </submittedName>
</protein>
<dbReference type="EMBL" id="AVOT02000443">
    <property type="protein sequence ID" value="MBW0462895.1"/>
    <property type="molecule type" value="Genomic_DNA"/>
</dbReference>
<evidence type="ECO:0000313" key="2">
    <source>
        <dbReference type="EMBL" id="MBW0462895.1"/>
    </source>
</evidence>
<keyword evidence="3" id="KW-1185">Reference proteome</keyword>
<evidence type="ECO:0000313" key="3">
    <source>
        <dbReference type="Proteomes" id="UP000765509"/>
    </source>
</evidence>
<reference evidence="2" key="1">
    <citation type="submission" date="2021-03" db="EMBL/GenBank/DDBJ databases">
        <title>Draft genome sequence of rust myrtle Austropuccinia psidii MF-1, a brazilian biotype.</title>
        <authorList>
            <person name="Quecine M.C."/>
            <person name="Pachon D.M.R."/>
            <person name="Bonatelli M.L."/>
            <person name="Correr F.H."/>
            <person name="Franceschini L.M."/>
            <person name="Leite T.F."/>
            <person name="Margarido G.R.A."/>
            <person name="Almeida C.A."/>
            <person name="Ferrarezi J.A."/>
            <person name="Labate C.A."/>
        </authorList>
    </citation>
    <scope>NUCLEOTIDE SEQUENCE</scope>
    <source>
        <strain evidence="2">MF-1</strain>
    </source>
</reference>
<comment type="caution">
    <text evidence="2">The sequence shown here is derived from an EMBL/GenBank/DDBJ whole genome shotgun (WGS) entry which is preliminary data.</text>
</comment>
<organism evidence="2 3">
    <name type="scientific">Austropuccinia psidii MF-1</name>
    <dbReference type="NCBI Taxonomy" id="1389203"/>
    <lineage>
        <taxon>Eukaryota</taxon>
        <taxon>Fungi</taxon>
        <taxon>Dikarya</taxon>
        <taxon>Basidiomycota</taxon>
        <taxon>Pucciniomycotina</taxon>
        <taxon>Pucciniomycetes</taxon>
        <taxon>Pucciniales</taxon>
        <taxon>Sphaerophragmiaceae</taxon>
        <taxon>Austropuccinia</taxon>
    </lineage>
</organism>
<dbReference type="Proteomes" id="UP000765509">
    <property type="component" value="Unassembled WGS sequence"/>
</dbReference>
<proteinExistence type="predicted"/>
<gene>
    <name evidence="2" type="ORF">O181_002610</name>
</gene>
<feature type="region of interest" description="Disordered" evidence="1">
    <location>
        <begin position="172"/>
        <end position="213"/>
    </location>
</feature>
<accession>A0A9Q3GD11</accession>
<feature type="compositionally biased region" description="Acidic residues" evidence="1">
    <location>
        <begin position="202"/>
        <end position="211"/>
    </location>
</feature>
<evidence type="ECO:0000256" key="1">
    <source>
        <dbReference type="SAM" id="MobiDB-lite"/>
    </source>
</evidence>
<sequence length="233" mass="26361">MPGPNAPDMKTVGHFLSPLVDNLLDLVGPLEMKTFKHAEGCKIEVRLLTLIGDTGATHKVGGVASHSERYYCSWCLGNETGLSSLPLGPARIGERTREQEFQWQEATKTQRAKLVWEHGIHWSKMNRLTYQDPVRHMALGYMHNWLEGVLAHHFHKQWGFKDVSDVQRQRRKIRGGEHQNKNKLRQIGSGTEGNWEGQTVDLPDEEDESSESDLVIDGGELGGLFSDGYWRGF</sequence>
<dbReference type="AlphaFoldDB" id="A0A9Q3GD11"/>